<comment type="subcellular location">
    <subcellularLocation>
        <location evidence="2 13">Nucleus</location>
    </subcellularLocation>
</comment>
<feature type="compositionally biased region" description="Basic and acidic residues" evidence="14">
    <location>
        <begin position="96"/>
        <end position="108"/>
    </location>
</feature>
<evidence type="ECO:0000256" key="14">
    <source>
        <dbReference type="SAM" id="MobiDB-lite"/>
    </source>
</evidence>
<evidence type="ECO:0000256" key="5">
    <source>
        <dbReference type="ARBA" id="ARBA00022723"/>
    </source>
</evidence>
<reference evidence="17" key="2">
    <citation type="submission" date="2025-09" db="UniProtKB">
        <authorList>
            <consortium name="Ensembl"/>
        </authorList>
    </citation>
    <scope>IDENTIFICATION</scope>
</reference>
<dbReference type="EC" id="3.1.22.-" evidence="13"/>
<feature type="domain" description="Crossover junction endonuclease MUS81-like HHH" evidence="15">
    <location>
        <begin position="11"/>
        <end position="81"/>
    </location>
</feature>
<dbReference type="GO" id="GO:0046872">
    <property type="term" value="F:metal ion binding"/>
    <property type="evidence" value="ECO:0007669"/>
    <property type="project" value="UniProtKB-UniRule"/>
</dbReference>
<accession>A0A8D0GS17</accession>
<dbReference type="InterPro" id="IPR036388">
    <property type="entry name" value="WH-like_DNA-bd_sf"/>
</dbReference>
<dbReference type="Ensembl" id="ENSSPUT00000011289.1">
    <property type="protein sequence ID" value="ENSSPUP00000010579.1"/>
    <property type="gene ID" value="ENSSPUG00000008152.1"/>
</dbReference>
<dbReference type="SUPFAM" id="SSF47802">
    <property type="entry name" value="DNA polymerase beta, N-terminal domain-like"/>
    <property type="match status" value="1"/>
</dbReference>
<evidence type="ECO:0000313" key="18">
    <source>
        <dbReference type="Proteomes" id="UP000694392"/>
    </source>
</evidence>
<comment type="similarity">
    <text evidence="3 13">Belongs to the XPF family.</text>
</comment>
<dbReference type="GO" id="GO:0048476">
    <property type="term" value="C:Holliday junction resolvase complex"/>
    <property type="evidence" value="ECO:0007669"/>
    <property type="project" value="UniProtKB-UniRule"/>
</dbReference>
<keyword evidence="7 13" id="KW-0227">DNA damage</keyword>
<dbReference type="GO" id="GO:0006308">
    <property type="term" value="P:DNA catabolic process"/>
    <property type="evidence" value="ECO:0007669"/>
    <property type="project" value="UniProtKB-UniRule"/>
</dbReference>
<organism evidence="17 18">
    <name type="scientific">Sphenodon punctatus</name>
    <name type="common">Tuatara</name>
    <name type="synonym">Hatteria punctata</name>
    <dbReference type="NCBI Taxonomy" id="8508"/>
    <lineage>
        <taxon>Eukaryota</taxon>
        <taxon>Metazoa</taxon>
        <taxon>Chordata</taxon>
        <taxon>Craniata</taxon>
        <taxon>Vertebrata</taxon>
        <taxon>Euteleostomi</taxon>
        <taxon>Lepidosauria</taxon>
        <taxon>Sphenodontia</taxon>
        <taxon>Sphenodontidae</taxon>
        <taxon>Sphenodon</taxon>
    </lineage>
</organism>
<dbReference type="InterPro" id="IPR033309">
    <property type="entry name" value="Mus81"/>
</dbReference>
<dbReference type="PANTHER" id="PTHR13451:SF0">
    <property type="entry name" value="CROSSOVER JUNCTION ENDONUCLEASE MUS81"/>
    <property type="match status" value="1"/>
</dbReference>
<evidence type="ECO:0000256" key="13">
    <source>
        <dbReference type="RuleBase" id="RU369042"/>
    </source>
</evidence>
<keyword evidence="9 13" id="KW-0460">Magnesium</keyword>
<keyword evidence="10 13" id="KW-0233">DNA recombination</keyword>
<dbReference type="GO" id="GO:0003677">
    <property type="term" value="F:DNA binding"/>
    <property type="evidence" value="ECO:0007669"/>
    <property type="project" value="UniProtKB-UniRule"/>
</dbReference>
<evidence type="ECO:0000256" key="9">
    <source>
        <dbReference type="ARBA" id="ARBA00022842"/>
    </source>
</evidence>
<evidence type="ECO:0000256" key="1">
    <source>
        <dbReference type="ARBA" id="ARBA00001946"/>
    </source>
</evidence>
<evidence type="ECO:0000256" key="12">
    <source>
        <dbReference type="ARBA" id="ARBA00023242"/>
    </source>
</evidence>
<comment type="function">
    <text evidence="13">Interacts with EME1 to form a DNA structure-specific endonuclease with substrate preference for branched DNA structures with a 5'-end at the branch nick. Typical substrates include 3'-flap structures, D-loops, replication forks and nicked Holliday junctions. May be required in mitosis for the processing of stalled or collapsed replication fork intermediates. May be required in meiosis for the repair of meiosis-specific double strand breaks subsequent to single-end invasion (SEI).</text>
</comment>
<feature type="domain" description="MUS81 winged helix" evidence="16">
    <location>
        <begin position="138"/>
        <end position="213"/>
    </location>
</feature>
<dbReference type="FunFam" id="1.10.150.110:FF:000001">
    <property type="entry name" value="Putative Crossover junction endonuclease MUS81"/>
    <property type="match status" value="1"/>
</dbReference>
<dbReference type="GO" id="GO:0031573">
    <property type="term" value="P:mitotic intra-S DNA damage checkpoint signaling"/>
    <property type="evidence" value="ECO:0007669"/>
    <property type="project" value="TreeGrafter"/>
</dbReference>
<keyword evidence="4 13" id="KW-0540">Nuclease</keyword>
<evidence type="ECO:0000256" key="10">
    <source>
        <dbReference type="ARBA" id="ARBA00023172"/>
    </source>
</evidence>
<dbReference type="GeneTree" id="ENSGT00390000005498"/>
<dbReference type="Proteomes" id="UP000694392">
    <property type="component" value="Unplaced"/>
</dbReference>
<evidence type="ECO:0000256" key="3">
    <source>
        <dbReference type="ARBA" id="ARBA00010015"/>
    </source>
</evidence>
<sequence length="234" mass="26129">MPGRKRPLPTCPNPLFTRWLELWRDAAAEQGRSRARDAYQRALNSLRKYPLPLQSGREAQILQYFGDRICRQLDEELDRHRSQHGLDHPCPVPSGEQEKSRPSSKDGDDSLALQPAQCPMEPPPMKRMLRRPARKYVPARRSGAYAVLLALYRDSTIPQGQGFLTKPELQRAAQPLCDKSFSQADPGSKYTAWASVGTLIRKELLLKTNIPARCECWGRAGGSGVGAVLQGVGQ</sequence>
<dbReference type="PANTHER" id="PTHR13451">
    <property type="entry name" value="CLASS II CROSSOVER JUNCTION ENDONUCLEASE MUS81"/>
    <property type="match status" value="1"/>
</dbReference>
<feature type="region of interest" description="Disordered" evidence="14">
    <location>
        <begin position="80"/>
        <end position="126"/>
    </location>
</feature>
<reference evidence="17" key="1">
    <citation type="submission" date="2025-08" db="UniProtKB">
        <authorList>
            <consortium name="Ensembl"/>
        </authorList>
    </citation>
    <scope>IDENTIFICATION</scope>
</reference>
<dbReference type="Pfam" id="PF21136">
    <property type="entry name" value="WHD_MUS81"/>
    <property type="match status" value="1"/>
</dbReference>
<dbReference type="GO" id="GO:0048257">
    <property type="term" value="F:3'-flap endonuclease activity"/>
    <property type="evidence" value="ECO:0007669"/>
    <property type="project" value="TreeGrafter"/>
</dbReference>
<dbReference type="AlphaFoldDB" id="A0A8D0GS17"/>
<keyword evidence="8 13" id="KW-0378">Hydrolase</keyword>
<dbReference type="GO" id="GO:0000727">
    <property type="term" value="P:double-strand break repair via break-induced replication"/>
    <property type="evidence" value="ECO:0007669"/>
    <property type="project" value="UniProtKB-UniRule"/>
</dbReference>
<evidence type="ECO:0000256" key="2">
    <source>
        <dbReference type="ARBA" id="ARBA00004123"/>
    </source>
</evidence>
<keyword evidence="11 13" id="KW-0234">DNA repair</keyword>
<evidence type="ECO:0000256" key="8">
    <source>
        <dbReference type="ARBA" id="ARBA00022801"/>
    </source>
</evidence>
<dbReference type="CDD" id="cd21036">
    <property type="entry name" value="WH_MUS81"/>
    <property type="match status" value="1"/>
</dbReference>
<comment type="subunit">
    <text evidence="13">Interacts with EME1.</text>
</comment>
<dbReference type="GO" id="GO:0005634">
    <property type="term" value="C:nucleus"/>
    <property type="evidence" value="ECO:0007669"/>
    <property type="project" value="UniProtKB-SubCell"/>
</dbReference>
<evidence type="ECO:0000313" key="17">
    <source>
        <dbReference type="Ensembl" id="ENSSPUP00000010579.1"/>
    </source>
</evidence>
<evidence type="ECO:0000256" key="11">
    <source>
        <dbReference type="ARBA" id="ARBA00023204"/>
    </source>
</evidence>
<evidence type="ECO:0000259" key="15">
    <source>
        <dbReference type="Pfam" id="PF14716"/>
    </source>
</evidence>
<dbReference type="GO" id="GO:0000712">
    <property type="term" value="P:resolution of meiotic recombination intermediates"/>
    <property type="evidence" value="ECO:0007669"/>
    <property type="project" value="TreeGrafter"/>
</dbReference>
<dbReference type="Pfam" id="PF14716">
    <property type="entry name" value="HHH_8"/>
    <property type="match status" value="1"/>
</dbReference>
<dbReference type="InterPro" id="IPR027421">
    <property type="entry name" value="DNA_pol_lamdba_lyase_dom_sf"/>
</dbReference>
<evidence type="ECO:0000256" key="6">
    <source>
        <dbReference type="ARBA" id="ARBA00022759"/>
    </source>
</evidence>
<proteinExistence type="inferred from homology"/>
<evidence type="ECO:0000256" key="4">
    <source>
        <dbReference type="ARBA" id="ARBA00022722"/>
    </source>
</evidence>
<keyword evidence="6 13" id="KW-0255">Endonuclease</keyword>
<evidence type="ECO:0000256" key="7">
    <source>
        <dbReference type="ARBA" id="ARBA00022763"/>
    </source>
</evidence>
<keyword evidence="12 13" id="KW-0539">Nucleus</keyword>
<dbReference type="GO" id="GO:0031297">
    <property type="term" value="P:replication fork processing"/>
    <property type="evidence" value="ECO:0007669"/>
    <property type="project" value="UniProtKB-ARBA"/>
</dbReference>
<keyword evidence="18" id="KW-1185">Reference proteome</keyword>
<name>A0A8D0GS17_SPHPU</name>
<evidence type="ECO:0000259" key="16">
    <source>
        <dbReference type="Pfam" id="PF21136"/>
    </source>
</evidence>
<dbReference type="GO" id="GO:0008821">
    <property type="term" value="F:crossover junction DNA endonuclease activity"/>
    <property type="evidence" value="ECO:0007669"/>
    <property type="project" value="UniProtKB-UniRule"/>
</dbReference>
<dbReference type="Gene3D" id="1.10.10.10">
    <property type="entry name" value="Winged helix-like DNA-binding domain superfamily/Winged helix DNA-binding domain"/>
    <property type="match status" value="1"/>
</dbReference>
<comment type="cofactor">
    <cofactor evidence="1 13">
        <name>Mg(2+)</name>
        <dbReference type="ChEBI" id="CHEBI:18420"/>
    </cofactor>
</comment>
<protein>
    <recommendedName>
        <fullName evidence="13">Crossover junction endonuclease MUS81</fullName>
        <ecNumber evidence="13">3.1.22.-</ecNumber>
    </recommendedName>
</protein>
<dbReference type="InterPro" id="IPR047417">
    <property type="entry name" value="WHD_MUS81"/>
</dbReference>
<keyword evidence="5 13" id="KW-0479">Metal-binding</keyword>
<dbReference type="Gene3D" id="1.10.150.110">
    <property type="entry name" value="DNA polymerase beta, N-terminal domain-like"/>
    <property type="match status" value="1"/>
</dbReference>
<dbReference type="InterPro" id="IPR010996">
    <property type="entry name" value="HHH_MUS81"/>
</dbReference>